<name>A0AAN6DZE1_9EURO</name>
<proteinExistence type="predicted"/>
<gene>
    <name evidence="1" type="ORF">EDD36DRAFT_464191</name>
</gene>
<dbReference type="InterPro" id="IPR036291">
    <property type="entry name" value="NAD(P)-bd_dom_sf"/>
</dbReference>
<dbReference type="GO" id="GO:0008202">
    <property type="term" value="P:steroid metabolic process"/>
    <property type="evidence" value="ECO:0007669"/>
    <property type="project" value="TreeGrafter"/>
</dbReference>
<evidence type="ECO:0000313" key="1">
    <source>
        <dbReference type="EMBL" id="KAI1614352.1"/>
    </source>
</evidence>
<dbReference type="InterPro" id="IPR002347">
    <property type="entry name" value="SDR_fam"/>
</dbReference>
<dbReference type="Proteomes" id="UP001203852">
    <property type="component" value="Unassembled WGS sequence"/>
</dbReference>
<sequence>MPAYLETFSEFTVFLNRILAWLDFAYHTRAKKRYSASVTITGASQGIGLATTRYLASKGYNFFAAVKDEVELAKLAEDITDDAHKDLAPCIHFVVMNVLEQSSTDFTLSTISSTVSKTPNSPLIALINNAGYCMISRMELTPPRALHDIFDLDCFAYLSTISAFLPLLKQSSGRVINVVSYGA</sequence>
<dbReference type="EMBL" id="MU404353">
    <property type="protein sequence ID" value="KAI1614352.1"/>
    <property type="molecule type" value="Genomic_DNA"/>
</dbReference>
<keyword evidence="2" id="KW-1185">Reference proteome</keyword>
<comment type="caution">
    <text evidence="1">The sequence shown here is derived from an EMBL/GenBank/DDBJ whole genome shotgun (WGS) entry which is preliminary data.</text>
</comment>
<dbReference type="Gene3D" id="3.40.50.720">
    <property type="entry name" value="NAD(P)-binding Rossmann-like Domain"/>
    <property type="match status" value="1"/>
</dbReference>
<evidence type="ECO:0000313" key="2">
    <source>
        <dbReference type="Proteomes" id="UP001203852"/>
    </source>
</evidence>
<dbReference type="PANTHER" id="PTHR43313:SF1">
    <property type="entry name" value="3BETA-HYDROXYSTEROID DEHYDROGENASE DHS-16"/>
    <property type="match status" value="1"/>
</dbReference>
<dbReference type="AlphaFoldDB" id="A0AAN6DZE1"/>
<dbReference type="Pfam" id="PF00106">
    <property type="entry name" value="adh_short"/>
    <property type="match status" value="1"/>
</dbReference>
<dbReference type="SUPFAM" id="SSF51735">
    <property type="entry name" value="NAD(P)-binding Rossmann-fold domains"/>
    <property type="match status" value="1"/>
</dbReference>
<dbReference type="PANTHER" id="PTHR43313">
    <property type="entry name" value="SHORT-CHAIN DEHYDROGENASE/REDUCTASE FAMILY 9C"/>
    <property type="match status" value="1"/>
</dbReference>
<organism evidence="1 2">
    <name type="scientific">Exophiala viscosa</name>
    <dbReference type="NCBI Taxonomy" id="2486360"/>
    <lineage>
        <taxon>Eukaryota</taxon>
        <taxon>Fungi</taxon>
        <taxon>Dikarya</taxon>
        <taxon>Ascomycota</taxon>
        <taxon>Pezizomycotina</taxon>
        <taxon>Eurotiomycetes</taxon>
        <taxon>Chaetothyriomycetidae</taxon>
        <taxon>Chaetothyriales</taxon>
        <taxon>Herpotrichiellaceae</taxon>
        <taxon>Exophiala</taxon>
    </lineage>
</organism>
<reference evidence="1" key="1">
    <citation type="journal article" date="2022" name="bioRxiv">
        <title>Deciphering the potential niche of two novel black yeast fungi from a biological soil crust based on their genomes, phenotypes, and melanin regulation.</title>
        <authorList>
            <consortium name="DOE Joint Genome Institute"/>
            <person name="Carr E.C."/>
            <person name="Barton Q."/>
            <person name="Grambo S."/>
            <person name="Sullivan M."/>
            <person name="Renfro C.M."/>
            <person name="Kuo A."/>
            <person name="Pangilinan J."/>
            <person name="Lipzen A."/>
            <person name="Keymanesh K."/>
            <person name="Savage E."/>
            <person name="Barry K."/>
            <person name="Grigoriev I.V."/>
            <person name="Riekhof W.R."/>
            <person name="Harris S.S."/>
        </authorList>
    </citation>
    <scope>NUCLEOTIDE SEQUENCE</scope>
    <source>
        <strain evidence="1">JF 03-4F</strain>
    </source>
</reference>
<dbReference type="PRINTS" id="PR00081">
    <property type="entry name" value="GDHRDH"/>
</dbReference>
<protein>
    <submittedName>
        <fullName evidence="1">Uncharacterized protein</fullName>
    </submittedName>
</protein>
<dbReference type="GO" id="GO:0016491">
    <property type="term" value="F:oxidoreductase activity"/>
    <property type="evidence" value="ECO:0007669"/>
    <property type="project" value="TreeGrafter"/>
</dbReference>
<accession>A0AAN6DZE1</accession>